<dbReference type="Proteomes" id="UP000283587">
    <property type="component" value="Unassembled WGS sequence"/>
</dbReference>
<evidence type="ECO:0000256" key="4">
    <source>
        <dbReference type="ARBA" id="ARBA00022452"/>
    </source>
</evidence>
<organism evidence="17 18">
    <name type="scientific">Paracoccus siganidrum</name>
    <dbReference type="NCBI Taxonomy" id="1276757"/>
    <lineage>
        <taxon>Bacteria</taxon>
        <taxon>Pseudomonadati</taxon>
        <taxon>Pseudomonadota</taxon>
        <taxon>Alphaproteobacteria</taxon>
        <taxon>Rhodobacterales</taxon>
        <taxon>Paracoccaceae</taxon>
        <taxon>Paracoccus</taxon>
    </lineage>
</organism>
<dbReference type="InterPro" id="IPR039426">
    <property type="entry name" value="TonB-dep_rcpt-like"/>
</dbReference>
<dbReference type="AlphaFoldDB" id="A0A418ZW81"/>
<sequence length="350" mass="36911">MAVRARRRHMCRGLGMGVSVLALVVGALLPAAALAETVELGTIIIRGGPDEGKSGKLAKAASGGTKTETPLVEVPQSVSVVTETAIRESGVTTIGQALAYSPGLFASPAGGNDSARYDFQSLRGQGYNGALFLDGMRGSFGSGNLSLPQFDPFNLERIEVIRGPSSVLYGQGLPGGLINAVTKRPTGGTHRELAFTLGSENRRELRFDLGGSSRDGSFDFRLAGLARAADNRIGHVSEERFAIAPSLRWNIAEGTSLTFFGSYQHDPEGGYYGSLPPEGLLTSLADGRYIPCDFFAGEPDYDRFGPVFTSDTTLRHDAAEHTGSPPPSPWRGSSANRRSFGPARGCGGRG</sequence>
<dbReference type="FunFam" id="2.170.130.10:FF:000001">
    <property type="entry name" value="Catecholate siderophore TonB-dependent receptor"/>
    <property type="match status" value="1"/>
</dbReference>
<dbReference type="Pfam" id="PF07715">
    <property type="entry name" value="Plug"/>
    <property type="match status" value="1"/>
</dbReference>
<reference evidence="18" key="1">
    <citation type="submission" date="2018-09" db="EMBL/GenBank/DDBJ databases">
        <title>Paracoccus onubensis nov. sp. a moderate halophilic bacterium isolated from Gruta de las Maravillas (Aracena, Spain).</title>
        <authorList>
            <person name="Jurado V."/>
            <person name="Gutierrez-Patricio S."/>
            <person name="Gonzalez-Pimentel J.L."/>
            <person name="Miller A.Z."/>
            <person name="Laiz L."/>
            <person name="Saiz-Jimenez C."/>
        </authorList>
    </citation>
    <scope>NUCLEOTIDE SEQUENCE [LARGE SCALE GENOMIC DNA]</scope>
    <source>
        <strain evidence="18">DSM 26381</strain>
    </source>
</reference>
<dbReference type="InterPro" id="IPR037066">
    <property type="entry name" value="Plug_dom_sf"/>
</dbReference>
<evidence type="ECO:0000256" key="3">
    <source>
        <dbReference type="ARBA" id="ARBA00022448"/>
    </source>
</evidence>
<evidence type="ECO:0000256" key="1">
    <source>
        <dbReference type="ARBA" id="ARBA00004571"/>
    </source>
</evidence>
<comment type="similarity">
    <text evidence="2 14">Belongs to the TonB-dependent receptor family.</text>
</comment>
<evidence type="ECO:0000313" key="17">
    <source>
        <dbReference type="EMBL" id="RJL04749.1"/>
    </source>
</evidence>
<keyword evidence="13 14" id="KW-0998">Cell outer membrane</keyword>
<evidence type="ECO:0000259" key="16">
    <source>
        <dbReference type="Pfam" id="PF07715"/>
    </source>
</evidence>
<keyword evidence="8" id="KW-0408">Iron</keyword>
<dbReference type="GO" id="GO:0015344">
    <property type="term" value="F:siderophore uptake transmembrane transporter activity"/>
    <property type="evidence" value="ECO:0007669"/>
    <property type="project" value="TreeGrafter"/>
</dbReference>
<evidence type="ECO:0000256" key="14">
    <source>
        <dbReference type="PROSITE-ProRule" id="PRU01360"/>
    </source>
</evidence>
<evidence type="ECO:0000256" key="6">
    <source>
        <dbReference type="ARBA" id="ARBA00022692"/>
    </source>
</evidence>
<dbReference type="GO" id="GO:0009279">
    <property type="term" value="C:cell outer membrane"/>
    <property type="evidence" value="ECO:0007669"/>
    <property type="project" value="UniProtKB-SubCell"/>
</dbReference>
<keyword evidence="12" id="KW-0675">Receptor</keyword>
<keyword evidence="9" id="KW-0406">Ion transport</keyword>
<dbReference type="SUPFAM" id="SSF56935">
    <property type="entry name" value="Porins"/>
    <property type="match status" value="1"/>
</dbReference>
<keyword evidence="4 14" id="KW-1134">Transmembrane beta strand</keyword>
<evidence type="ECO:0000256" key="13">
    <source>
        <dbReference type="ARBA" id="ARBA00023237"/>
    </source>
</evidence>
<comment type="caution">
    <text evidence="17">The sequence shown here is derived from an EMBL/GenBank/DDBJ whole genome shotgun (WGS) entry which is preliminary data.</text>
</comment>
<dbReference type="Gene3D" id="2.170.130.10">
    <property type="entry name" value="TonB-dependent receptor, plug domain"/>
    <property type="match status" value="1"/>
</dbReference>
<keyword evidence="6 14" id="KW-0812">Transmembrane</keyword>
<keyword evidence="7" id="KW-0732">Signal</keyword>
<dbReference type="EMBL" id="QZEW01000128">
    <property type="protein sequence ID" value="RJL04749.1"/>
    <property type="molecule type" value="Genomic_DNA"/>
</dbReference>
<keyword evidence="10" id="KW-0798">TonB box</keyword>
<dbReference type="PANTHER" id="PTHR32552:SF68">
    <property type="entry name" value="FERRICHROME OUTER MEMBRANE TRANSPORTER_PHAGE RECEPTOR"/>
    <property type="match status" value="1"/>
</dbReference>
<evidence type="ECO:0000256" key="11">
    <source>
        <dbReference type="ARBA" id="ARBA00023136"/>
    </source>
</evidence>
<keyword evidence="11 14" id="KW-0472">Membrane</keyword>
<gene>
    <name evidence="17" type="ORF">D3P05_20740</name>
</gene>
<evidence type="ECO:0000256" key="5">
    <source>
        <dbReference type="ARBA" id="ARBA00022496"/>
    </source>
</evidence>
<evidence type="ECO:0000256" key="7">
    <source>
        <dbReference type="ARBA" id="ARBA00022729"/>
    </source>
</evidence>
<name>A0A418ZW81_9RHOB</name>
<dbReference type="Gene3D" id="2.40.170.20">
    <property type="entry name" value="TonB-dependent receptor, beta-barrel domain"/>
    <property type="match status" value="1"/>
</dbReference>
<evidence type="ECO:0000256" key="8">
    <source>
        <dbReference type="ARBA" id="ARBA00023004"/>
    </source>
</evidence>
<dbReference type="GO" id="GO:0015891">
    <property type="term" value="P:siderophore transport"/>
    <property type="evidence" value="ECO:0007669"/>
    <property type="project" value="UniProtKB-ARBA"/>
</dbReference>
<comment type="subcellular location">
    <subcellularLocation>
        <location evidence="1 14">Cell outer membrane</location>
        <topology evidence="1 14">Multi-pass membrane protein</topology>
    </subcellularLocation>
</comment>
<evidence type="ECO:0000313" key="18">
    <source>
        <dbReference type="Proteomes" id="UP000283587"/>
    </source>
</evidence>
<dbReference type="PANTHER" id="PTHR32552">
    <property type="entry name" value="FERRICHROME IRON RECEPTOR-RELATED"/>
    <property type="match status" value="1"/>
</dbReference>
<dbReference type="InterPro" id="IPR012910">
    <property type="entry name" value="Plug_dom"/>
</dbReference>
<dbReference type="OrthoDB" id="9760333at2"/>
<proteinExistence type="inferred from homology"/>
<feature type="domain" description="TonB-dependent receptor plug" evidence="16">
    <location>
        <begin position="71"/>
        <end position="176"/>
    </location>
</feature>
<accession>A0A418ZW81</accession>
<dbReference type="InterPro" id="IPR036942">
    <property type="entry name" value="Beta-barrel_TonB_sf"/>
</dbReference>
<evidence type="ECO:0000256" key="2">
    <source>
        <dbReference type="ARBA" id="ARBA00009810"/>
    </source>
</evidence>
<protein>
    <recommendedName>
        <fullName evidence="16">TonB-dependent receptor plug domain-containing protein</fullName>
    </recommendedName>
</protein>
<keyword evidence="3 14" id="KW-0813">Transport</keyword>
<keyword evidence="5" id="KW-0410">Iron transport</keyword>
<evidence type="ECO:0000256" key="9">
    <source>
        <dbReference type="ARBA" id="ARBA00023065"/>
    </source>
</evidence>
<evidence type="ECO:0000256" key="10">
    <source>
        <dbReference type="ARBA" id="ARBA00023077"/>
    </source>
</evidence>
<feature type="region of interest" description="Disordered" evidence="15">
    <location>
        <begin position="317"/>
        <end position="350"/>
    </location>
</feature>
<dbReference type="PROSITE" id="PS52016">
    <property type="entry name" value="TONB_DEPENDENT_REC_3"/>
    <property type="match status" value="1"/>
</dbReference>
<keyword evidence="18" id="KW-1185">Reference proteome</keyword>
<evidence type="ECO:0000256" key="12">
    <source>
        <dbReference type="ARBA" id="ARBA00023170"/>
    </source>
</evidence>
<evidence type="ECO:0000256" key="15">
    <source>
        <dbReference type="SAM" id="MobiDB-lite"/>
    </source>
</evidence>